<evidence type="ECO:0000313" key="1">
    <source>
        <dbReference type="Proteomes" id="UP000887579"/>
    </source>
</evidence>
<sequence>MRYGIGGDIECVGNSGSPQSFCAFYFPDDTEDIKFNFLIDFEWADQNDDIYGFYATAGILARRNGIFLKDDNSLFTSKNPCWKKSAEIAYGNGANFESSFCCTSFKSASHPTVSPSPTPTSSSACLTYYSTTTVTNNSTNLKVSYMFNTTGLMVNIANYSAETNSSVQIEVYSHNSFSQPCNATTENPKNQCFFELSDNKKYELKMRTSIWRDGFDMLSITENNGKLTSPPLSSTFPCHNETNPYNNGNSNLNATTIFCCEAFESL</sequence>
<organism evidence="1 2">
    <name type="scientific">Panagrolaimus sp. ES5</name>
    <dbReference type="NCBI Taxonomy" id="591445"/>
    <lineage>
        <taxon>Eukaryota</taxon>
        <taxon>Metazoa</taxon>
        <taxon>Ecdysozoa</taxon>
        <taxon>Nematoda</taxon>
        <taxon>Chromadorea</taxon>
        <taxon>Rhabditida</taxon>
        <taxon>Tylenchina</taxon>
        <taxon>Panagrolaimomorpha</taxon>
        <taxon>Panagrolaimoidea</taxon>
        <taxon>Panagrolaimidae</taxon>
        <taxon>Panagrolaimus</taxon>
    </lineage>
</organism>
<dbReference type="WBParaSite" id="ES5_v2.g15096.t1">
    <property type="protein sequence ID" value="ES5_v2.g15096.t1"/>
    <property type="gene ID" value="ES5_v2.g15096"/>
</dbReference>
<accession>A0AC34FD35</accession>
<protein>
    <submittedName>
        <fullName evidence="2">Uncharacterized protein</fullName>
    </submittedName>
</protein>
<evidence type="ECO:0000313" key="2">
    <source>
        <dbReference type="WBParaSite" id="ES5_v2.g15096.t1"/>
    </source>
</evidence>
<reference evidence="2" key="1">
    <citation type="submission" date="2022-11" db="UniProtKB">
        <authorList>
            <consortium name="WormBaseParasite"/>
        </authorList>
    </citation>
    <scope>IDENTIFICATION</scope>
</reference>
<proteinExistence type="predicted"/>
<dbReference type="Proteomes" id="UP000887579">
    <property type="component" value="Unplaced"/>
</dbReference>
<name>A0AC34FD35_9BILA</name>